<dbReference type="GO" id="GO:0070007">
    <property type="term" value="F:glutamic-type endopeptidase activity"/>
    <property type="evidence" value="ECO:0007669"/>
    <property type="project" value="InterPro"/>
</dbReference>
<dbReference type="EMBL" id="JAUIQD010000001">
    <property type="protein sequence ID" value="KAK3362441.1"/>
    <property type="molecule type" value="Genomic_DNA"/>
</dbReference>
<reference evidence="3" key="2">
    <citation type="submission" date="2023-06" db="EMBL/GenBank/DDBJ databases">
        <authorList>
            <consortium name="Lawrence Berkeley National Laboratory"/>
            <person name="Haridas S."/>
            <person name="Hensen N."/>
            <person name="Bonometti L."/>
            <person name="Westerberg I."/>
            <person name="Brannstrom I.O."/>
            <person name="Guillou S."/>
            <person name="Cros-Aarteil S."/>
            <person name="Calhoun S."/>
            <person name="Kuo A."/>
            <person name="Mondo S."/>
            <person name="Pangilinan J."/>
            <person name="Riley R."/>
            <person name="Labutti K."/>
            <person name="Andreopoulos B."/>
            <person name="Lipzen A."/>
            <person name="Chen C."/>
            <person name="Yanf M."/>
            <person name="Daum C."/>
            <person name="Ng V."/>
            <person name="Clum A."/>
            <person name="Steindorff A."/>
            <person name="Ohm R."/>
            <person name="Martin F."/>
            <person name="Silar P."/>
            <person name="Natvig D."/>
            <person name="Lalanne C."/>
            <person name="Gautier V."/>
            <person name="Ament-Velasquez S.L."/>
            <person name="Kruys A."/>
            <person name="Hutchinson M.I."/>
            <person name="Powell A.J."/>
            <person name="Barry K."/>
            <person name="Miller A.N."/>
            <person name="Grigoriev I.V."/>
            <person name="Debuchy R."/>
            <person name="Gladieux P."/>
            <person name="Thoren M.H."/>
            <person name="Johannesson H."/>
        </authorList>
    </citation>
    <scope>NUCLEOTIDE SEQUENCE</scope>
    <source>
        <strain evidence="3">CBS 955.72</strain>
    </source>
</reference>
<evidence type="ECO:0000256" key="1">
    <source>
        <dbReference type="PIRSR" id="PIRSR600250-50"/>
    </source>
</evidence>
<proteinExistence type="predicted"/>
<dbReference type="Proteomes" id="UP001275084">
    <property type="component" value="Unassembled WGS sequence"/>
</dbReference>
<evidence type="ECO:0000313" key="3">
    <source>
        <dbReference type="EMBL" id="KAK3362441.1"/>
    </source>
</evidence>
<keyword evidence="2" id="KW-0732">Signal</keyword>
<dbReference type="SUPFAM" id="SSF49899">
    <property type="entry name" value="Concanavalin A-like lectins/glucanases"/>
    <property type="match status" value="1"/>
</dbReference>
<evidence type="ECO:0000256" key="2">
    <source>
        <dbReference type="SAM" id="SignalP"/>
    </source>
</evidence>
<dbReference type="Pfam" id="PF01828">
    <property type="entry name" value="Peptidase_A4"/>
    <property type="match status" value="1"/>
</dbReference>
<evidence type="ECO:0000313" key="4">
    <source>
        <dbReference type="Proteomes" id="UP001275084"/>
    </source>
</evidence>
<dbReference type="PANTHER" id="PTHR37536:SF1">
    <property type="entry name" value="ASPERGILLOPEPSIN, PUTAITVE (AFU_ORTHOLOGUE AFUA_7G01200)"/>
    <property type="match status" value="1"/>
</dbReference>
<reference evidence="3" key="1">
    <citation type="journal article" date="2023" name="Mol. Phylogenet. Evol.">
        <title>Genome-scale phylogeny and comparative genomics of the fungal order Sordariales.</title>
        <authorList>
            <person name="Hensen N."/>
            <person name="Bonometti L."/>
            <person name="Westerberg I."/>
            <person name="Brannstrom I.O."/>
            <person name="Guillou S."/>
            <person name="Cros-Aarteil S."/>
            <person name="Calhoun S."/>
            <person name="Haridas S."/>
            <person name="Kuo A."/>
            <person name="Mondo S."/>
            <person name="Pangilinan J."/>
            <person name="Riley R."/>
            <person name="LaButti K."/>
            <person name="Andreopoulos B."/>
            <person name="Lipzen A."/>
            <person name="Chen C."/>
            <person name="Yan M."/>
            <person name="Daum C."/>
            <person name="Ng V."/>
            <person name="Clum A."/>
            <person name="Steindorff A."/>
            <person name="Ohm R.A."/>
            <person name="Martin F."/>
            <person name="Silar P."/>
            <person name="Natvig D.O."/>
            <person name="Lalanne C."/>
            <person name="Gautier V."/>
            <person name="Ament-Velasquez S.L."/>
            <person name="Kruys A."/>
            <person name="Hutchinson M.I."/>
            <person name="Powell A.J."/>
            <person name="Barry K."/>
            <person name="Miller A.N."/>
            <person name="Grigoriev I.V."/>
            <person name="Debuchy R."/>
            <person name="Gladieux P."/>
            <person name="Hiltunen Thoren M."/>
            <person name="Johannesson H."/>
        </authorList>
    </citation>
    <scope>NUCLEOTIDE SEQUENCE</scope>
    <source>
        <strain evidence="3">CBS 955.72</strain>
    </source>
</reference>
<dbReference type="PANTHER" id="PTHR37536">
    <property type="entry name" value="PUTATIVE (AFU_ORTHOLOGUE AFUA_3G02970)-RELATED"/>
    <property type="match status" value="1"/>
</dbReference>
<feature type="signal peptide" evidence="2">
    <location>
        <begin position="1"/>
        <end position="20"/>
    </location>
</feature>
<sequence length="283" mass="30592">MWSFVREFLVASLVAWSAVAELSFVAEGSQRGKRVDIKELDFQAIPPRRHWKEGSRSRSHPHVKDTSKRADISYSGNWCGASQHSTSADQIVNAFSYFTAPDLQLRPGIPGAQFAAAWVGIDGAACKSALLQAGVTTVVNTNGGQSASAWWQWYPEASYSIKGLPVKPGEWMSVNITAASATSGKVIITNAQQGYSVSITVSNGPKLCRVDAEWIVEDFYDAKGQVAFASFSDVWFVDAAATTIKNKNIGIDGAAMVHLQNENGTVVCEAEAYDNSNFVLTSK</sequence>
<name>A0AAJ0HT76_9PEZI</name>
<dbReference type="InterPro" id="IPR013320">
    <property type="entry name" value="ConA-like_dom_sf"/>
</dbReference>
<dbReference type="PRINTS" id="PR00977">
    <property type="entry name" value="SCYTLDPTASE"/>
</dbReference>
<comment type="caution">
    <text evidence="3">The sequence shown here is derived from an EMBL/GenBank/DDBJ whole genome shotgun (WGS) entry which is preliminary data.</text>
</comment>
<keyword evidence="4" id="KW-1185">Reference proteome</keyword>
<dbReference type="InterPro" id="IPR000250">
    <property type="entry name" value="Peptidase_G1"/>
</dbReference>
<protein>
    <submittedName>
        <fullName evidence="3">Peptidase A4 family-domain-containing protein</fullName>
    </submittedName>
</protein>
<accession>A0AAJ0HT76</accession>
<feature type="chain" id="PRO_5042512475" evidence="2">
    <location>
        <begin position="21"/>
        <end position="283"/>
    </location>
</feature>
<dbReference type="Gene3D" id="2.60.120.700">
    <property type="entry name" value="Peptidase G1"/>
    <property type="match status" value="1"/>
</dbReference>
<dbReference type="AlphaFoldDB" id="A0AAJ0HT76"/>
<feature type="active site" description="Proton acceptor" evidence="1">
    <location>
        <position position="217"/>
    </location>
</feature>
<dbReference type="GO" id="GO:0006508">
    <property type="term" value="P:proteolysis"/>
    <property type="evidence" value="ECO:0007669"/>
    <property type="project" value="InterPro"/>
</dbReference>
<organism evidence="3 4">
    <name type="scientific">Lasiosphaeria hispida</name>
    <dbReference type="NCBI Taxonomy" id="260671"/>
    <lineage>
        <taxon>Eukaryota</taxon>
        <taxon>Fungi</taxon>
        <taxon>Dikarya</taxon>
        <taxon>Ascomycota</taxon>
        <taxon>Pezizomycotina</taxon>
        <taxon>Sordariomycetes</taxon>
        <taxon>Sordariomycetidae</taxon>
        <taxon>Sordariales</taxon>
        <taxon>Lasiosphaeriaceae</taxon>
        <taxon>Lasiosphaeria</taxon>
    </lineage>
</organism>
<gene>
    <name evidence="3" type="ORF">B0T25DRAFT_524323</name>
</gene>
<dbReference type="CDD" id="cd13426">
    <property type="entry name" value="Peptidase_G1"/>
    <property type="match status" value="1"/>
</dbReference>
<dbReference type="InterPro" id="IPR038656">
    <property type="entry name" value="Peptidase_G1_sf"/>
</dbReference>